<dbReference type="EMBL" id="LOTQ01000030">
    <property type="protein sequence ID" value="KVA04459.1"/>
    <property type="molecule type" value="Genomic_DNA"/>
</dbReference>
<dbReference type="AlphaFoldDB" id="A0AAP1C505"/>
<evidence type="ECO:0000313" key="3">
    <source>
        <dbReference type="Proteomes" id="UP000056450"/>
    </source>
</evidence>
<proteinExistence type="predicted"/>
<evidence type="ECO:0000256" key="1">
    <source>
        <dbReference type="SAM" id="MobiDB-lite"/>
    </source>
</evidence>
<sequence length="70" mass="7605">MDASAFATGDADVAHARQVEENWLCAHRPAGRSIGLRPLRCRGVRLQPRVRMTRAGDGRRPASAHGTIIS</sequence>
<reference evidence="2 3" key="1">
    <citation type="submission" date="2015-11" db="EMBL/GenBank/DDBJ databases">
        <title>Expanding the genomic diversity of Burkholderia species for the development of highly accurate diagnostics.</title>
        <authorList>
            <person name="Sahl J."/>
            <person name="Keim P."/>
            <person name="Wagner D."/>
        </authorList>
    </citation>
    <scope>NUCLEOTIDE SEQUENCE [LARGE SCALE GENOMIC DNA]</scope>
    <source>
        <strain evidence="2 3">RF32-BP12</strain>
    </source>
</reference>
<evidence type="ECO:0000313" key="2">
    <source>
        <dbReference type="EMBL" id="KVA04459.1"/>
    </source>
</evidence>
<protein>
    <submittedName>
        <fullName evidence="2">Uncharacterized protein</fullName>
    </submittedName>
</protein>
<dbReference type="Proteomes" id="UP000056450">
    <property type="component" value="Unassembled WGS sequence"/>
</dbReference>
<feature type="region of interest" description="Disordered" evidence="1">
    <location>
        <begin position="50"/>
        <end position="70"/>
    </location>
</feature>
<accession>A0AAP1C505</accession>
<comment type="caution">
    <text evidence="2">The sequence shown here is derived from an EMBL/GenBank/DDBJ whole genome shotgun (WGS) entry which is preliminary data.</text>
</comment>
<organism evidence="2 3">
    <name type="scientific">Burkholderia latens</name>
    <dbReference type="NCBI Taxonomy" id="488446"/>
    <lineage>
        <taxon>Bacteria</taxon>
        <taxon>Pseudomonadati</taxon>
        <taxon>Pseudomonadota</taxon>
        <taxon>Betaproteobacteria</taxon>
        <taxon>Burkholderiales</taxon>
        <taxon>Burkholderiaceae</taxon>
        <taxon>Burkholderia</taxon>
        <taxon>Burkholderia cepacia complex</taxon>
    </lineage>
</organism>
<gene>
    <name evidence="2" type="ORF">WI41_20365</name>
</gene>
<name>A0AAP1C505_9BURK</name>